<dbReference type="Gene3D" id="3.40.50.2000">
    <property type="entry name" value="Glycogen Phosphorylase B"/>
    <property type="match status" value="2"/>
</dbReference>
<reference evidence="2" key="1">
    <citation type="journal article" date="2015" name="Nature">
        <title>Complex archaea that bridge the gap between prokaryotes and eukaryotes.</title>
        <authorList>
            <person name="Spang A."/>
            <person name="Saw J.H."/>
            <person name="Jorgensen S.L."/>
            <person name="Zaremba-Niedzwiedzka K."/>
            <person name="Martijn J."/>
            <person name="Lind A.E."/>
            <person name="van Eijk R."/>
            <person name="Schleper C."/>
            <person name="Guy L."/>
            <person name="Ettema T.J."/>
        </authorList>
    </citation>
    <scope>NUCLEOTIDE SEQUENCE</scope>
</reference>
<evidence type="ECO:0000313" key="2">
    <source>
        <dbReference type="EMBL" id="KKO11581.1"/>
    </source>
</evidence>
<protein>
    <recommendedName>
        <fullName evidence="1">Glycosyl transferase family 1 domain-containing protein</fullName>
    </recommendedName>
</protein>
<accession>A0A0F9W2R3</accession>
<dbReference type="AlphaFoldDB" id="A0A0F9W2R3"/>
<comment type="caution">
    <text evidence="2">The sequence shown here is derived from an EMBL/GenBank/DDBJ whole genome shotgun (WGS) entry which is preliminary data.</text>
</comment>
<dbReference type="EMBL" id="LAZR01000002">
    <property type="protein sequence ID" value="KKO11581.1"/>
    <property type="molecule type" value="Genomic_DNA"/>
</dbReference>
<dbReference type="GO" id="GO:0016757">
    <property type="term" value="F:glycosyltransferase activity"/>
    <property type="evidence" value="ECO:0007669"/>
    <property type="project" value="InterPro"/>
</dbReference>
<feature type="domain" description="Glycosyl transferase family 1" evidence="1">
    <location>
        <begin position="189"/>
        <end position="345"/>
    </location>
</feature>
<dbReference type="SUPFAM" id="SSF53756">
    <property type="entry name" value="UDP-Glycosyltransferase/glycogen phosphorylase"/>
    <property type="match status" value="1"/>
</dbReference>
<dbReference type="CDD" id="cd03801">
    <property type="entry name" value="GT4_PimA-like"/>
    <property type="match status" value="1"/>
</dbReference>
<name>A0A0F9W2R3_9ZZZZ</name>
<evidence type="ECO:0000259" key="1">
    <source>
        <dbReference type="Pfam" id="PF00534"/>
    </source>
</evidence>
<gene>
    <name evidence="2" type="ORF">LCGC14_0010740</name>
</gene>
<dbReference type="PANTHER" id="PTHR12526">
    <property type="entry name" value="GLYCOSYLTRANSFERASE"/>
    <property type="match status" value="1"/>
</dbReference>
<dbReference type="InterPro" id="IPR001296">
    <property type="entry name" value="Glyco_trans_1"/>
</dbReference>
<organism evidence="2">
    <name type="scientific">marine sediment metagenome</name>
    <dbReference type="NCBI Taxonomy" id="412755"/>
    <lineage>
        <taxon>unclassified sequences</taxon>
        <taxon>metagenomes</taxon>
        <taxon>ecological metagenomes</taxon>
    </lineage>
</organism>
<proteinExistence type="predicted"/>
<sequence length="381" mass="40735">MLFGKRAAFAYNGAPITLDGCLLKPELYFVIPGELQTLTGGYAYDRELIRALQAAGIRVHHVVLSSRFPAPDAAALTDAGAKMAAIPDHALVMIDGLAYGVMDAIAEQEHQRLNIIALCHHPLALESGLDADLANTLFRSEKKALALACAVVVTSPATAALLKNRFDIAPENITVALPGTRKRSFAPCRGNPPRLLTVATLTRRKAHDVLITALSQIQDLAWSARIVGGDHFDPAWSGFVKNKSITLGLDHRVHFTGSIDDLNAEYTAADIFVLPSRFEGYGMVFAEALSFGLPVVAAHAGAVPDVVPASAGMLVPVDDADALAAALRSILSQPERLQALRQGAQAAAAELPDWQDTAARVIRVLQTVASTTEHQHRHYEA</sequence>
<dbReference type="Pfam" id="PF00534">
    <property type="entry name" value="Glycos_transf_1"/>
    <property type="match status" value="1"/>
</dbReference>